<accession>A0A2U1JJ77</accession>
<protein>
    <submittedName>
        <fullName evidence="1">Uncharacterized protein</fullName>
    </submittedName>
</protein>
<dbReference type="OrthoDB" id="851990at2"/>
<proteinExistence type="predicted"/>
<dbReference type="InterPro" id="IPR038668">
    <property type="entry name" value="Lipid-bd_sf"/>
</dbReference>
<dbReference type="Pfam" id="PF12888">
    <property type="entry name" value="Lipid_bd"/>
    <property type="match status" value="1"/>
</dbReference>
<gene>
    <name evidence="1" type="ORF">DB895_09225</name>
</gene>
<reference evidence="1 2" key="1">
    <citation type="submission" date="2018-04" db="EMBL/GenBank/DDBJ databases">
        <title>Flavobacterium sp. nov., isolated from glacier ice.</title>
        <authorList>
            <person name="Liu Q."/>
            <person name="Xin Y.-H."/>
        </authorList>
    </citation>
    <scope>NUCLEOTIDE SEQUENCE [LARGE SCALE GENOMIC DNA]</scope>
    <source>
        <strain evidence="1 2">RB1R5</strain>
    </source>
</reference>
<comment type="caution">
    <text evidence="1">The sequence shown here is derived from an EMBL/GenBank/DDBJ whole genome shotgun (WGS) entry which is preliminary data.</text>
</comment>
<name>A0A2U1JJ77_9FLAO</name>
<dbReference type="InterPro" id="IPR024404">
    <property type="entry name" value="Lipid-bd_put"/>
</dbReference>
<dbReference type="AlphaFoldDB" id="A0A2U1JJ77"/>
<keyword evidence="2" id="KW-1185">Reference proteome</keyword>
<dbReference type="Gene3D" id="2.40.128.220">
    <property type="match status" value="1"/>
</dbReference>
<evidence type="ECO:0000313" key="1">
    <source>
        <dbReference type="EMBL" id="PWA04938.1"/>
    </source>
</evidence>
<dbReference type="PROSITE" id="PS51257">
    <property type="entry name" value="PROKAR_LIPOPROTEIN"/>
    <property type="match status" value="1"/>
</dbReference>
<dbReference type="Proteomes" id="UP000245449">
    <property type="component" value="Unassembled WGS sequence"/>
</dbReference>
<organism evidence="1 2">
    <name type="scientific">Flavobacterium psychrotolerans</name>
    <dbReference type="NCBI Taxonomy" id="2169410"/>
    <lineage>
        <taxon>Bacteria</taxon>
        <taxon>Pseudomonadati</taxon>
        <taxon>Bacteroidota</taxon>
        <taxon>Flavobacteriia</taxon>
        <taxon>Flavobacteriales</taxon>
        <taxon>Flavobacteriaceae</taxon>
        <taxon>Flavobacterium</taxon>
    </lineage>
</organism>
<sequence length="167" mass="18186">MNKLKNNIIKVLFGILIFTSFSSCDEGGDPNPGGTTTGKFAGDWYISLTDSDGASLVEHALHSTYNTAANDNTMWINDYENGYFLKCKITMDVANGTFTAVSQPNLIDATETTVTITDGKIEKGAGLSQGGHVVDKISFKAHFSYDIDGYDILYVGHKRTGFAEDEY</sequence>
<evidence type="ECO:0000313" key="2">
    <source>
        <dbReference type="Proteomes" id="UP000245449"/>
    </source>
</evidence>
<dbReference type="EMBL" id="QCZI01000010">
    <property type="protein sequence ID" value="PWA04938.1"/>
    <property type="molecule type" value="Genomic_DNA"/>
</dbReference>